<dbReference type="Pfam" id="PF13320">
    <property type="entry name" value="GH123_cat"/>
    <property type="match status" value="1"/>
</dbReference>
<name>A0A1F5YQ68_9BACT</name>
<evidence type="ECO:0000256" key="1">
    <source>
        <dbReference type="SAM" id="SignalP"/>
    </source>
</evidence>
<gene>
    <name evidence="3" type="ORF">A3F83_10530</name>
</gene>
<dbReference type="STRING" id="1817867.A3F83_10530"/>
<sequence length="811" mass="90682">MRKLTVLLLSLLFIAQALRAQVGATTLESFEKEGALGKWQLTGVEGEISEGNASEGAKSAHLVFRQRQEGGSWPMAVLRLGPDVLPGNDWAGYEKLQFEITNQSAEVIELRAGLRDSTGGRQASGTFSIAPRGSKTCEIPVNRIYRKVEPIYLGRSEKDNDKAPEFLSFYLVLIAEQDFYLDNVRLTADTLKIEDAALLDDPFGRGEIGVACGLSRAAQCDVRVYDQAGALVARHVQMTDNLDWRWSDPEELATLPPGTYRAELTVTDVKWDPDSPLRRELGTFRIVPEEQAPQAVAWYVPSTRKVMLDGRPEKGAGVITWAQITGEKGGIEPLKIEMARNEYEGGQVVFLSRGKTMRLEFEIKDLKNAKTGEPFPLEGGGIYQVGYVNTNDPVYYEVDRIGWWPDALLPAPQMYARPGECMPVWVNLKSGAATPPGTYRGRLEVRADGLRAGSIPLEVRLYKAALPTETTLRTAFTFSDELIEEINGGKLPAGLLRKYHQFIADHRLNVDNIYRSSPPDIETVEYFSRRGQLNAFNLMYVGGRVEQKGEIESEGYLQSLAAVLDPYVAELRKRGLADKAYIYGFDEIGGEMYGMVKKTFGFLKTRYPEIPTITTGRDASFGLDSGLDEAVDIWVPLTPVYDLERAKAARARGREVWWYTCISPSHPYANWFIEYPALEPRLLWWMTYQQQVPGYLYYFTNLRHGQTELMRIDGHNKTNWNPASWRTANGDGCFIYSGPDGPVSTIRCENIRDGLEDTELLYLLEKKLGDGGTAGLALCGELIKSLTEYTGAVQKFGEVRRALLELLEGTE</sequence>
<evidence type="ECO:0000313" key="3">
    <source>
        <dbReference type="EMBL" id="OGG02341.1"/>
    </source>
</evidence>
<organism evidence="3 4">
    <name type="scientific">Candidatus Glassbacteria bacterium RIFCSPLOWO2_12_FULL_58_11</name>
    <dbReference type="NCBI Taxonomy" id="1817867"/>
    <lineage>
        <taxon>Bacteria</taxon>
        <taxon>Candidatus Glassiibacteriota</taxon>
    </lineage>
</organism>
<comment type="caution">
    <text evidence="3">The sequence shown here is derived from an EMBL/GenBank/DDBJ whole genome shotgun (WGS) entry which is preliminary data.</text>
</comment>
<reference evidence="3 4" key="1">
    <citation type="journal article" date="2016" name="Nat. Commun.">
        <title>Thousands of microbial genomes shed light on interconnected biogeochemical processes in an aquifer system.</title>
        <authorList>
            <person name="Anantharaman K."/>
            <person name="Brown C.T."/>
            <person name="Hug L.A."/>
            <person name="Sharon I."/>
            <person name="Castelle C.J."/>
            <person name="Probst A.J."/>
            <person name="Thomas B.C."/>
            <person name="Singh A."/>
            <person name="Wilkins M.J."/>
            <person name="Karaoz U."/>
            <person name="Brodie E.L."/>
            <person name="Williams K.H."/>
            <person name="Hubbard S.S."/>
            <person name="Banfield J.F."/>
        </authorList>
    </citation>
    <scope>NUCLEOTIDE SEQUENCE [LARGE SCALE GENOMIC DNA]</scope>
</reference>
<dbReference type="AlphaFoldDB" id="A0A1F5YQ68"/>
<accession>A0A1F5YQ68</accession>
<dbReference type="Gene3D" id="2.60.120.430">
    <property type="entry name" value="Galactose-binding lectin"/>
    <property type="match status" value="1"/>
</dbReference>
<feature type="domain" description="Glycoside hydrolase 123 catalytic" evidence="2">
    <location>
        <begin position="550"/>
        <end position="763"/>
    </location>
</feature>
<dbReference type="EMBL" id="MFIX01000186">
    <property type="protein sequence ID" value="OGG02341.1"/>
    <property type="molecule type" value="Genomic_DNA"/>
</dbReference>
<evidence type="ECO:0000313" key="4">
    <source>
        <dbReference type="Proteomes" id="UP000179129"/>
    </source>
</evidence>
<protein>
    <recommendedName>
        <fullName evidence="2">Glycoside hydrolase 123 catalytic domain-containing protein</fullName>
    </recommendedName>
</protein>
<feature type="chain" id="PRO_5009522599" description="Glycoside hydrolase 123 catalytic domain-containing protein" evidence="1">
    <location>
        <begin position="20"/>
        <end position="811"/>
    </location>
</feature>
<dbReference type="InterPro" id="IPR025150">
    <property type="entry name" value="GH123_cat"/>
</dbReference>
<evidence type="ECO:0000259" key="2">
    <source>
        <dbReference type="Pfam" id="PF13320"/>
    </source>
</evidence>
<proteinExistence type="predicted"/>
<feature type="signal peptide" evidence="1">
    <location>
        <begin position="1"/>
        <end position="19"/>
    </location>
</feature>
<dbReference type="Proteomes" id="UP000179129">
    <property type="component" value="Unassembled WGS sequence"/>
</dbReference>
<keyword evidence="1" id="KW-0732">Signal</keyword>